<sequence length="101" mass="11140">MGEVTVTDAPQEQRYEGTIGDHLAGFAAYLRTPEVIAFIHTEVEDAYEGHGVGSSLARGALDDARAQGLRVVAVCPFFTGWIERHPDYQDLTYEPTSRVKD</sequence>
<evidence type="ECO:0000313" key="3">
    <source>
        <dbReference type="Proteomes" id="UP001595765"/>
    </source>
</evidence>
<dbReference type="PANTHER" id="PTHR31435">
    <property type="entry name" value="PROTEIN NATD1"/>
    <property type="match status" value="1"/>
</dbReference>
<keyword evidence="2" id="KW-0012">Acyltransferase</keyword>
<reference evidence="3" key="1">
    <citation type="journal article" date="2019" name="Int. J. Syst. Evol. Microbiol.">
        <title>The Global Catalogue of Microorganisms (GCM) 10K type strain sequencing project: providing services to taxonomists for standard genome sequencing and annotation.</title>
        <authorList>
            <consortium name="The Broad Institute Genomics Platform"/>
            <consortium name="The Broad Institute Genome Sequencing Center for Infectious Disease"/>
            <person name="Wu L."/>
            <person name="Ma J."/>
        </authorList>
    </citation>
    <scope>NUCLEOTIDE SEQUENCE [LARGE SCALE GENOMIC DNA]</scope>
    <source>
        <strain evidence="3">CGMCC 4.7237</strain>
    </source>
</reference>
<keyword evidence="3" id="KW-1185">Reference proteome</keyword>
<keyword evidence="2" id="KW-0808">Transferase</keyword>
<dbReference type="PROSITE" id="PS51729">
    <property type="entry name" value="GNAT_YJDJ"/>
    <property type="match status" value="1"/>
</dbReference>
<dbReference type="InterPro" id="IPR031165">
    <property type="entry name" value="GNAT_YJDJ"/>
</dbReference>
<dbReference type="EMBL" id="JBHSBB010000013">
    <property type="protein sequence ID" value="MFC4033727.1"/>
    <property type="molecule type" value="Genomic_DNA"/>
</dbReference>
<dbReference type="CDD" id="cd04301">
    <property type="entry name" value="NAT_SF"/>
    <property type="match status" value="1"/>
</dbReference>
<comment type="caution">
    <text evidence="2">The sequence shown here is derived from an EMBL/GenBank/DDBJ whole genome shotgun (WGS) entry which is preliminary data.</text>
</comment>
<dbReference type="RefSeq" id="WP_386431049.1">
    <property type="nucleotide sequence ID" value="NZ_JBHSBB010000013.1"/>
</dbReference>
<dbReference type="InterPro" id="IPR045057">
    <property type="entry name" value="Gcn5-rel_NAT"/>
</dbReference>
<organism evidence="2 3">
    <name type="scientific">Streptomyces polygonati</name>
    <dbReference type="NCBI Taxonomy" id="1617087"/>
    <lineage>
        <taxon>Bacteria</taxon>
        <taxon>Bacillati</taxon>
        <taxon>Actinomycetota</taxon>
        <taxon>Actinomycetes</taxon>
        <taxon>Kitasatosporales</taxon>
        <taxon>Streptomycetaceae</taxon>
        <taxon>Streptomyces</taxon>
    </lineage>
</organism>
<dbReference type="GO" id="GO:0016746">
    <property type="term" value="F:acyltransferase activity"/>
    <property type="evidence" value="ECO:0007669"/>
    <property type="project" value="UniProtKB-KW"/>
</dbReference>
<dbReference type="EC" id="2.3.1.-" evidence="2"/>
<name>A0ABV8HNX8_9ACTN</name>
<protein>
    <submittedName>
        <fullName evidence="2">GNAT family N-acetyltransferase</fullName>
        <ecNumber evidence="2">2.3.1.-</ecNumber>
    </submittedName>
</protein>
<dbReference type="Proteomes" id="UP001595765">
    <property type="component" value="Unassembled WGS sequence"/>
</dbReference>
<evidence type="ECO:0000259" key="1">
    <source>
        <dbReference type="PROSITE" id="PS51729"/>
    </source>
</evidence>
<proteinExistence type="predicted"/>
<evidence type="ECO:0000313" key="2">
    <source>
        <dbReference type="EMBL" id="MFC4033727.1"/>
    </source>
</evidence>
<dbReference type="PANTHER" id="PTHR31435:SF10">
    <property type="entry name" value="BSR4717 PROTEIN"/>
    <property type="match status" value="1"/>
</dbReference>
<dbReference type="Gene3D" id="3.40.630.30">
    <property type="match status" value="1"/>
</dbReference>
<feature type="domain" description="N-acetyltransferase" evidence="1">
    <location>
        <begin position="7"/>
        <end position="93"/>
    </location>
</feature>
<dbReference type="Pfam" id="PF14542">
    <property type="entry name" value="Acetyltransf_CG"/>
    <property type="match status" value="1"/>
</dbReference>
<gene>
    <name evidence="2" type="ORF">ACFO3J_19895</name>
</gene>
<dbReference type="InterPro" id="IPR016181">
    <property type="entry name" value="Acyl_CoA_acyltransferase"/>
</dbReference>
<accession>A0ABV8HNX8</accession>
<dbReference type="SUPFAM" id="SSF55729">
    <property type="entry name" value="Acyl-CoA N-acyltransferases (Nat)"/>
    <property type="match status" value="1"/>
</dbReference>